<dbReference type="RefSeq" id="WP_394846571.1">
    <property type="nucleotide sequence ID" value="NZ_CP089982.1"/>
</dbReference>
<dbReference type="Pfam" id="PF00106">
    <property type="entry name" value="adh_short"/>
    <property type="match status" value="1"/>
</dbReference>
<organism evidence="5 6">
    <name type="scientific">Pendulispora brunnea</name>
    <dbReference type="NCBI Taxonomy" id="2905690"/>
    <lineage>
        <taxon>Bacteria</taxon>
        <taxon>Pseudomonadati</taxon>
        <taxon>Myxococcota</taxon>
        <taxon>Myxococcia</taxon>
        <taxon>Myxococcales</taxon>
        <taxon>Sorangiineae</taxon>
        <taxon>Pendulisporaceae</taxon>
        <taxon>Pendulispora</taxon>
    </lineage>
</organism>
<dbReference type="PANTHER" id="PTHR45024">
    <property type="entry name" value="DEHYDROGENASES, SHORT CHAIN"/>
    <property type="match status" value="1"/>
</dbReference>
<evidence type="ECO:0000256" key="2">
    <source>
        <dbReference type="ARBA" id="ARBA00023002"/>
    </source>
</evidence>
<evidence type="ECO:0000256" key="3">
    <source>
        <dbReference type="RuleBase" id="RU000363"/>
    </source>
</evidence>
<sequence length="281" mass="29284">MGLLDGKVAIITGAGGGIGRAHALLFAREGAKVVVNDVGGARDGSGEDAGAANLVAEEITKAGGQAVAHTESVTEASGAQSLVRTAVEAFGRVDVLVNNAGILRDKTFLKMDEAMWDSVIAVHLKGTFLVSQAFAKQAVSQGEGGRIVNTTSVSGMQGNFGQANYAAAKAGIYGLTRTMSIELQKQRITVNALAPIAKTRMTEDLPMFQGVETMTPEHISPAALFLASDLCADRTGYVLAVAGARMYAFKVIETAGRFKEGDGGVWSAQEIAEHWDAIVKA</sequence>
<dbReference type="InterPro" id="IPR020904">
    <property type="entry name" value="Sc_DH/Rdtase_CS"/>
</dbReference>
<feature type="domain" description="Ketoreductase" evidence="4">
    <location>
        <begin position="7"/>
        <end position="199"/>
    </location>
</feature>
<proteinExistence type="inferred from homology"/>
<dbReference type="Gene3D" id="3.40.50.720">
    <property type="entry name" value="NAD(P)-binding Rossmann-like Domain"/>
    <property type="match status" value="1"/>
</dbReference>
<dbReference type="SMART" id="SM00822">
    <property type="entry name" value="PKS_KR"/>
    <property type="match status" value="1"/>
</dbReference>
<evidence type="ECO:0000313" key="6">
    <source>
        <dbReference type="Proteomes" id="UP001379533"/>
    </source>
</evidence>
<dbReference type="PANTHER" id="PTHR45024:SF2">
    <property type="entry name" value="SCP2 DOMAIN-CONTAINING PROTEIN"/>
    <property type="match status" value="1"/>
</dbReference>
<dbReference type="EMBL" id="CP089982">
    <property type="protein sequence ID" value="WXA95960.1"/>
    <property type="molecule type" value="Genomic_DNA"/>
</dbReference>
<accession>A0ABZ2KFU8</accession>
<gene>
    <name evidence="5" type="ORF">LZC95_03795</name>
</gene>
<dbReference type="PRINTS" id="PR00081">
    <property type="entry name" value="GDHRDH"/>
</dbReference>
<comment type="similarity">
    <text evidence="1 3">Belongs to the short-chain dehydrogenases/reductases (SDR) family.</text>
</comment>
<name>A0ABZ2KFU8_9BACT</name>
<dbReference type="Proteomes" id="UP001379533">
    <property type="component" value="Chromosome"/>
</dbReference>
<dbReference type="InterPro" id="IPR057326">
    <property type="entry name" value="KR_dom"/>
</dbReference>
<dbReference type="InterPro" id="IPR002347">
    <property type="entry name" value="SDR_fam"/>
</dbReference>
<evidence type="ECO:0000256" key="1">
    <source>
        <dbReference type="ARBA" id="ARBA00006484"/>
    </source>
</evidence>
<protein>
    <submittedName>
        <fullName evidence="5">SDR family NAD(P)-dependent oxidoreductase</fullName>
    </submittedName>
</protein>
<keyword evidence="2" id="KW-0560">Oxidoreductase</keyword>
<evidence type="ECO:0000313" key="5">
    <source>
        <dbReference type="EMBL" id="WXA95960.1"/>
    </source>
</evidence>
<dbReference type="PROSITE" id="PS00061">
    <property type="entry name" value="ADH_SHORT"/>
    <property type="match status" value="1"/>
</dbReference>
<dbReference type="PRINTS" id="PR00080">
    <property type="entry name" value="SDRFAMILY"/>
</dbReference>
<evidence type="ECO:0000259" key="4">
    <source>
        <dbReference type="SMART" id="SM00822"/>
    </source>
</evidence>
<dbReference type="InterPro" id="IPR036291">
    <property type="entry name" value="NAD(P)-bd_dom_sf"/>
</dbReference>
<dbReference type="InterPro" id="IPR051687">
    <property type="entry name" value="Peroxisomal_Beta-Oxidation"/>
</dbReference>
<reference evidence="5 6" key="1">
    <citation type="submission" date="2021-12" db="EMBL/GenBank/DDBJ databases">
        <title>Discovery of the Pendulisporaceae a myxobacterial family with distinct sporulation behavior and unique specialized metabolism.</title>
        <authorList>
            <person name="Garcia R."/>
            <person name="Popoff A."/>
            <person name="Bader C.D."/>
            <person name="Loehr J."/>
            <person name="Walesch S."/>
            <person name="Walt C."/>
            <person name="Boldt J."/>
            <person name="Bunk B."/>
            <person name="Haeckl F.J.F.P.J."/>
            <person name="Gunesch A.P."/>
            <person name="Birkelbach J."/>
            <person name="Nuebel U."/>
            <person name="Pietschmann T."/>
            <person name="Bach T."/>
            <person name="Mueller R."/>
        </authorList>
    </citation>
    <scope>NUCLEOTIDE SEQUENCE [LARGE SCALE GENOMIC DNA]</scope>
    <source>
        <strain evidence="5 6">MSr12523</strain>
    </source>
</reference>
<keyword evidence="6" id="KW-1185">Reference proteome</keyword>
<dbReference type="SUPFAM" id="SSF51735">
    <property type="entry name" value="NAD(P)-binding Rossmann-fold domains"/>
    <property type="match status" value="1"/>
</dbReference>